<dbReference type="Proteomes" id="UP000746471">
    <property type="component" value="Unassembled WGS sequence"/>
</dbReference>
<dbReference type="InterPro" id="IPR003439">
    <property type="entry name" value="ABC_transporter-like_ATP-bd"/>
</dbReference>
<dbReference type="NCBIfam" id="TIGR01727">
    <property type="entry name" value="oligo_HPY"/>
    <property type="match status" value="1"/>
</dbReference>
<dbReference type="SMART" id="SM00382">
    <property type="entry name" value="AAA"/>
    <property type="match status" value="1"/>
</dbReference>
<dbReference type="PANTHER" id="PTHR43776:SF8">
    <property type="entry name" value="ABC TRANSPORTER, ATP-BINDING PROTEIN"/>
    <property type="match status" value="1"/>
</dbReference>
<dbReference type="Pfam" id="PF00005">
    <property type="entry name" value="ABC_tran"/>
    <property type="match status" value="1"/>
</dbReference>
<keyword evidence="6" id="KW-1185">Reference proteome</keyword>
<dbReference type="RefSeq" id="WP_213235217.1">
    <property type="nucleotide sequence ID" value="NZ_JAHBCL010000002.1"/>
</dbReference>
<dbReference type="InterPro" id="IPR050319">
    <property type="entry name" value="ABC_transp_ATP-bind"/>
</dbReference>
<comment type="caution">
    <text evidence="5">The sequence shown here is derived from an EMBL/GenBank/DDBJ whole genome shotgun (WGS) entry which is preliminary data.</text>
</comment>
<feature type="domain" description="ABC transporter" evidence="4">
    <location>
        <begin position="18"/>
        <end position="264"/>
    </location>
</feature>
<proteinExistence type="predicted"/>
<name>A0ABS5PLG7_9FIRM</name>
<dbReference type="InterPro" id="IPR013563">
    <property type="entry name" value="Oligopep_ABC_C"/>
</dbReference>
<dbReference type="CDD" id="cd03257">
    <property type="entry name" value="ABC_NikE_OppD_transporters"/>
    <property type="match status" value="1"/>
</dbReference>
<evidence type="ECO:0000256" key="1">
    <source>
        <dbReference type="ARBA" id="ARBA00022448"/>
    </source>
</evidence>
<protein>
    <submittedName>
        <fullName evidence="5">ABC transporter ATP-binding protein</fullName>
    </submittedName>
</protein>
<keyword evidence="3 5" id="KW-0067">ATP-binding</keyword>
<gene>
    <name evidence="5" type="ORF">KHM83_01950</name>
</gene>
<organism evidence="5 6">
    <name type="scientific">Fusibacter paucivorans</name>
    <dbReference type="NCBI Taxonomy" id="76009"/>
    <lineage>
        <taxon>Bacteria</taxon>
        <taxon>Bacillati</taxon>
        <taxon>Bacillota</taxon>
        <taxon>Clostridia</taxon>
        <taxon>Eubacteriales</taxon>
        <taxon>Eubacteriales Family XII. Incertae Sedis</taxon>
        <taxon>Fusibacter</taxon>
    </lineage>
</organism>
<dbReference type="Gene3D" id="3.40.50.300">
    <property type="entry name" value="P-loop containing nucleotide triphosphate hydrolases"/>
    <property type="match status" value="1"/>
</dbReference>
<dbReference type="SUPFAM" id="SSF52540">
    <property type="entry name" value="P-loop containing nucleoside triphosphate hydrolases"/>
    <property type="match status" value="1"/>
</dbReference>
<evidence type="ECO:0000313" key="5">
    <source>
        <dbReference type="EMBL" id="MBS7525436.1"/>
    </source>
</evidence>
<dbReference type="InterPro" id="IPR027417">
    <property type="entry name" value="P-loop_NTPase"/>
</dbReference>
<evidence type="ECO:0000256" key="3">
    <source>
        <dbReference type="ARBA" id="ARBA00022840"/>
    </source>
</evidence>
<evidence type="ECO:0000256" key="2">
    <source>
        <dbReference type="ARBA" id="ARBA00022741"/>
    </source>
</evidence>
<dbReference type="EMBL" id="JAHBCL010000002">
    <property type="protein sequence ID" value="MBS7525436.1"/>
    <property type="molecule type" value="Genomic_DNA"/>
</dbReference>
<dbReference type="InterPro" id="IPR003593">
    <property type="entry name" value="AAA+_ATPase"/>
</dbReference>
<evidence type="ECO:0000259" key="4">
    <source>
        <dbReference type="PROSITE" id="PS50893"/>
    </source>
</evidence>
<dbReference type="PROSITE" id="PS50893">
    <property type="entry name" value="ABC_TRANSPORTER_2"/>
    <property type="match status" value="1"/>
</dbReference>
<dbReference type="Pfam" id="PF08352">
    <property type="entry name" value="oligo_HPY"/>
    <property type="match status" value="1"/>
</dbReference>
<dbReference type="PROSITE" id="PS00211">
    <property type="entry name" value="ABC_TRANSPORTER_1"/>
    <property type="match status" value="1"/>
</dbReference>
<dbReference type="PANTHER" id="PTHR43776">
    <property type="entry name" value="TRANSPORT ATP-BINDING PROTEIN"/>
    <property type="match status" value="1"/>
</dbReference>
<keyword evidence="1" id="KW-0813">Transport</keyword>
<evidence type="ECO:0000313" key="6">
    <source>
        <dbReference type="Proteomes" id="UP000746471"/>
    </source>
</evidence>
<sequence>MDALIELKNVTVKFPVKPSFIDVLKGKPQRVVHAVNGVDLTVMPGEIIALVGESGSGKTTLGKAINALHPSEVVGGTICFEGEPIFGTDGKLKPGYREKVAMIFQDPYQSLNPKQTIEKIVAEPLMIQQKNLSRDKMRASVVTALEQAGLTPGESFLNRYPHELSGGQRQRVVIAGALIVKPKLIIADEPVSMLDVSIRSEILKLLMELRERQQIAYLFITHDIALAWAIADKIAVMYLGTILEYGSAENVIQSPKNPYTQALIEIMPKMKMRRSEKRALLTGEMPDPIDLPKGCVFQSRCPRAADGCMHEKPKLTLVGEAHYSVCECQLEEMRVNE</sequence>
<accession>A0ABS5PLG7</accession>
<keyword evidence="2" id="KW-0547">Nucleotide-binding</keyword>
<dbReference type="InterPro" id="IPR017871">
    <property type="entry name" value="ABC_transporter-like_CS"/>
</dbReference>
<dbReference type="GO" id="GO:0005524">
    <property type="term" value="F:ATP binding"/>
    <property type="evidence" value="ECO:0007669"/>
    <property type="project" value="UniProtKB-KW"/>
</dbReference>
<reference evidence="5 6" key="1">
    <citation type="submission" date="2021-05" db="EMBL/GenBank/DDBJ databases">
        <title>Fusibacter ferrireducens sp. nov., an anaerobic, sulfur- and Fe-reducing bacterium isolated from the mangrove sediment.</title>
        <authorList>
            <person name="Qiu D."/>
        </authorList>
    </citation>
    <scope>NUCLEOTIDE SEQUENCE [LARGE SCALE GENOMIC DNA]</scope>
    <source>
        <strain evidence="5 6">DSM 12116</strain>
    </source>
</reference>